<dbReference type="OMA" id="FRSHHFE"/>
<dbReference type="Pfam" id="PF03407">
    <property type="entry name" value="Nucleotid_trans"/>
    <property type="match status" value="1"/>
</dbReference>
<feature type="compositionally biased region" description="Pro residues" evidence="1">
    <location>
        <begin position="65"/>
        <end position="77"/>
    </location>
</feature>
<feature type="compositionally biased region" description="Low complexity" evidence="1">
    <location>
        <begin position="78"/>
        <end position="87"/>
    </location>
</feature>
<evidence type="ECO:0000313" key="3">
    <source>
        <dbReference type="EMBL" id="KPV75210.1"/>
    </source>
</evidence>
<dbReference type="InterPro" id="IPR005069">
    <property type="entry name" value="Nucl-diP-sugar_transferase"/>
</dbReference>
<feature type="region of interest" description="Disordered" evidence="1">
    <location>
        <begin position="131"/>
        <end position="172"/>
    </location>
</feature>
<sequence>MSDKDEKARDVDASTLTFVGRDALATPVPTLTATASLSTPPARMARLGLDAEYSTQRPRFALLPTRPPSISLPPPSSHRPSGSDSPSFPATPAALLHAFASLSPRAKKLFAAAIAAILLLGAPIVRRAGDRGHDYSTQSPSPAHSRSFKLPPVSPQRAAADGTPRAGLFHPLASAASNDPSVSLSAYLDSHFGPPTRPLAQQPHVWLTMADALWARTGTAALHAFVERLNSERRARYGAREGRVRDTRLVVMCLDDGCVDEVAKYKDAHGRDAGGGYAYGGWRWNRPDKILSVAISPSSSRRGPGRSSVLAAVSTWPKLAAFIEVLPHRDLFFVDSDVAFRYDPYPYMEPFMATHDLVAQENDSFDHFNTGWMWIRRSQTAADAWHEVLKMDLEKTSRDQNNFNEVLGTALLRQHLDGGDPRRKPLLADFVAKNGLRVHVLDDNLFRSHHFEIDRPYAARQHSLYLHMTCGDDTRTKVYVSKAQGFWSDVERYYTEPPPLLTVDHLSGDRDDVEQLFKILLTAAHYTSRTILPPTHATFLNLEPSSSSTSRQTRRIYSSFPIPHIAEALGVPIVEPRYPAWAARELVGGSVLGLPSTSSSAVEDGEGVGSRLRLDVQWSGEDLRRRNEKVASLAEVVELDLRHTDTLTSFLALLRSPSFSSARAPVVKIINFDFPDATHWRDWDLPRALDHVHTCDELDKLPACDAICRGSKKGVKVDEAWPSWEDLEGEEDDGGEGE</sequence>
<evidence type="ECO:0000313" key="4">
    <source>
        <dbReference type="Proteomes" id="UP000053890"/>
    </source>
</evidence>
<dbReference type="RefSeq" id="XP_018271259.1">
    <property type="nucleotide sequence ID" value="XM_018416735.1"/>
</dbReference>
<accession>A0A194S3X6</accession>
<feature type="region of interest" description="Disordered" evidence="1">
    <location>
        <begin position="60"/>
        <end position="88"/>
    </location>
</feature>
<keyword evidence="4" id="KW-1185">Reference proteome</keyword>
<name>A0A194S3X6_RHOGW</name>
<reference evidence="3 4" key="1">
    <citation type="journal article" date="2015" name="Front. Microbiol.">
        <title>Genome sequence of the plant growth promoting endophytic yeast Rhodotorula graminis WP1.</title>
        <authorList>
            <person name="Firrincieli A."/>
            <person name="Otillar R."/>
            <person name="Salamov A."/>
            <person name="Schmutz J."/>
            <person name="Khan Z."/>
            <person name="Redman R.S."/>
            <person name="Fleck N.D."/>
            <person name="Lindquist E."/>
            <person name="Grigoriev I.V."/>
            <person name="Doty S.L."/>
        </authorList>
    </citation>
    <scope>NUCLEOTIDE SEQUENCE [LARGE SCALE GENOMIC DNA]</scope>
    <source>
        <strain evidence="3 4">WP1</strain>
    </source>
</reference>
<dbReference type="AlphaFoldDB" id="A0A194S3X6"/>
<organism evidence="3 4">
    <name type="scientific">Rhodotorula graminis (strain WP1)</name>
    <dbReference type="NCBI Taxonomy" id="578459"/>
    <lineage>
        <taxon>Eukaryota</taxon>
        <taxon>Fungi</taxon>
        <taxon>Dikarya</taxon>
        <taxon>Basidiomycota</taxon>
        <taxon>Pucciniomycotina</taxon>
        <taxon>Microbotryomycetes</taxon>
        <taxon>Sporidiobolales</taxon>
        <taxon>Sporidiobolaceae</taxon>
        <taxon>Rhodotorula</taxon>
    </lineage>
</organism>
<proteinExistence type="predicted"/>
<feature type="domain" description="Nucleotide-diphospho-sugar transferase" evidence="2">
    <location>
        <begin position="330"/>
        <end position="478"/>
    </location>
</feature>
<dbReference type="Proteomes" id="UP000053890">
    <property type="component" value="Unassembled WGS sequence"/>
</dbReference>
<evidence type="ECO:0000256" key="1">
    <source>
        <dbReference type="SAM" id="MobiDB-lite"/>
    </source>
</evidence>
<dbReference type="EMBL" id="KQ474078">
    <property type="protein sequence ID" value="KPV75210.1"/>
    <property type="molecule type" value="Genomic_DNA"/>
</dbReference>
<evidence type="ECO:0000259" key="2">
    <source>
        <dbReference type="Pfam" id="PF03407"/>
    </source>
</evidence>
<dbReference type="OrthoDB" id="5273213at2759"/>
<feature type="compositionally biased region" description="Polar residues" evidence="1">
    <location>
        <begin position="135"/>
        <end position="144"/>
    </location>
</feature>
<gene>
    <name evidence="3" type="ORF">RHOBADRAFT_53220</name>
</gene>
<protein>
    <recommendedName>
        <fullName evidence="2">Nucleotide-diphospho-sugar transferase domain-containing protein</fullName>
    </recommendedName>
</protein>
<dbReference type="GeneID" id="28977183"/>